<name>A0A0J1CT64_9BURK</name>
<accession>A0A0J1CT64</accession>
<keyword evidence="5" id="KW-1185">Reference proteome</keyword>
<dbReference type="PANTHER" id="PTHR42949">
    <property type="entry name" value="ANAEROBIC GLYCEROL-3-PHOSPHATE DEHYDROGENASE SUBUNIT B"/>
    <property type="match status" value="1"/>
</dbReference>
<dbReference type="Pfam" id="PF07992">
    <property type="entry name" value="Pyr_redox_2"/>
    <property type="match status" value="1"/>
</dbReference>
<dbReference type="PRINTS" id="PR00469">
    <property type="entry name" value="PNDRDTASEII"/>
</dbReference>
<dbReference type="InterPro" id="IPR036188">
    <property type="entry name" value="FAD/NAD-bd_sf"/>
</dbReference>
<dbReference type="Gene3D" id="1.10.10.1100">
    <property type="entry name" value="BFD-like [2Fe-2S]-binding domain"/>
    <property type="match status" value="1"/>
</dbReference>
<keyword evidence="1" id="KW-0560">Oxidoreductase</keyword>
<dbReference type="SUPFAM" id="SSF51905">
    <property type="entry name" value="FAD/NAD(P)-binding domain"/>
    <property type="match status" value="1"/>
</dbReference>
<sequence length="470" mass="50071">MNRAVDLLIIGAGPAGMSAALRARCLGLSVLVVDDQHAPGGQIWRAIETRAHTSTGKLLGDEYAAGLPLAQAFRASGAVYEPGTQVWQIEPGWQVYMSRAQQAECVQAANVLLATGAQERPAPFPGWTLPGVLTVGAAQILLKTAREIPQNPPWIAGSGPLALLYMVQLLRAGGSIAGWLDTAPADGWRRALPHVASARHAWKDILKGLGWTRELRRAGFPIIRDVTQLRAQGDQRLEHLVYQTADGQSQRVGAELLLIHEGVVPSIHMTQALGCEHVWSAAQFCLAPTLDEWGQTSKPGIFLAGDGAGIGGAHAARTRGDLAALGIAMRAGKLQDDAARRLAEPMRRRLATELSIRPVLDALYPPRAELFAPTDDTMVCRCEELTAGQIRAAAKIGQPGPNQIKAFTRAGMGPCQGRQCGYTVAHILAAAYGKPVEEIGFYRIRPPLKPLTLGELASLDSGSDTGSHAA</sequence>
<dbReference type="InterPro" id="IPR041117">
    <property type="entry name" value="SoxA_A3"/>
</dbReference>
<dbReference type="CDD" id="cd19946">
    <property type="entry name" value="GlpA-like_Fer2_BFD-like"/>
    <property type="match status" value="1"/>
</dbReference>
<evidence type="ECO:0000259" key="3">
    <source>
        <dbReference type="Pfam" id="PF17806"/>
    </source>
</evidence>
<dbReference type="OrthoDB" id="9801699at2"/>
<dbReference type="InterPro" id="IPR051691">
    <property type="entry name" value="Metab_Enz_Cyan_OpOx_G3PDH"/>
</dbReference>
<proteinExistence type="predicted"/>
<dbReference type="Proteomes" id="UP000035963">
    <property type="component" value="Unassembled WGS sequence"/>
</dbReference>
<dbReference type="PRINTS" id="PR00368">
    <property type="entry name" value="FADPNR"/>
</dbReference>
<protein>
    <submittedName>
        <fullName evidence="4">Nopaline dehydrogenase</fullName>
    </submittedName>
</protein>
<gene>
    <name evidence="4" type="ORF">EOS_24530</name>
</gene>
<evidence type="ECO:0000313" key="5">
    <source>
        <dbReference type="Proteomes" id="UP000035963"/>
    </source>
</evidence>
<feature type="domain" description="FAD/NAD(P)-binding" evidence="2">
    <location>
        <begin position="6"/>
        <end position="319"/>
    </location>
</feature>
<dbReference type="PATRIC" id="fig|908627.4.peg.5475"/>
<dbReference type="AlphaFoldDB" id="A0A0J1CT64"/>
<dbReference type="InterPro" id="IPR041854">
    <property type="entry name" value="BFD-like_2Fe2S-bd_dom_sf"/>
</dbReference>
<feature type="domain" description="SoxA A3" evidence="3">
    <location>
        <begin position="378"/>
        <end position="457"/>
    </location>
</feature>
<dbReference type="InterPro" id="IPR017224">
    <property type="entry name" value="Opine_Oxase_asu/HCN_bsu"/>
</dbReference>
<dbReference type="RefSeq" id="WP_047849288.1">
    <property type="nucleotide sequence ID" value="NZ_AEJF01000143.1"/>
</dbReference>
<evidence type="ECO:0000313" key="4">
    <source>
        <dbReference type="EMBL" id="KLU23804.1"/>
    </source>
</evidence>
<evidence type="ECO:0000256" key="1">
    <source>
        <dbReference type="ARBA" id="ARBA00023002"/>
    </source>
</evidence>
<dbReference type="PIRSF" id="PIRSF037495">
    <property type="entry name" value="Opine_OX_OoxA/HcnB"/>
    <property type="match status" value="1"/>
</dbReference>
<reference evidence="4 5" key="1">
    <citation type="journal article" date="2015" name="Genome Announc.">
        <title>Draft Genome Sequence of Burkholderia sp. Strain PML1(12), an Ectomycorrhizosphere-Inhabiting Bacterium with Effective Mineral-Weathering Ability.</title>
        <authorList>
            <person name="Uroz S."/>
            <person name="Oger P."/>
        </authorList>
    </citation>
    <scope>NUCLEOTIDE SEQUENCE [LARGE SCALE GENOMIC DNA]</scope>
    <source>
        <strain evidence="5">PML1(12)</strain>
    </source>
</reference>
<comment type="caution">
    <text evidence="4">The sequence shown here is derived from an EMBL/GenBank/DDBJ whole genome shotgun (WGS) entry which is preliminary data.</text>
</comment>
<dbReference type="Gene3D" id="3.50.50.60">
    <property type="entry name" value="FAD/NAD(P)-binding domain"/>
    <property type="match status" value="2"/>
</dbReference>
<dbReference type="InterPro" id="IPR023753">
    <property type="entry name" value="FAD/NAD-binding_dom"/>
</dbReference>
<organism evidence="4 5">
    <name type="scientific">Caballeronia mineralivorans PML1(12)</name>
    <dbReference type="NCBI Taxonomy" id="908627"/>
    <lineage>
        <taxon>Bacteria</taxon>
        <taxon>Pseudomonadati</taxon>
        <taxon>Pseudomonadota</taxon>
        <taxon>Betaproteobacteria</taxon>
        <taxon>Burkholderiales</taxon>
        <taxon>Burkholderiaceae</taxon>
        <taxon>Caballeronia</taxon>
    </lineage>
</organism>
<dbReference type="EMBL" id="AEJF01000143">
    <property type="protein sequence ID" value="KLU23804.1"/>
    <property type="molecule type" value="Genomic_DNA"/>
</dbReference>
<dbReference type="GO" id="GO:0016491">
    <property type="term" value="F:oxidoreductase activity"/>
    <property type="evidence" value="ECO:0007669"/>
    <property type="project" value="UniProtKB-KW"/>
</dbReference>
<dbReference type="PANTHER" id="PTHR42949:SF3">
    <property type="entry name" value="ANAEROBIC GLYCEROL-3-PHOSPHATE DEHYDROGENASE SUBUNIT B"/>
    <property type="match status" value="1"/>
</dbReference>
<evidence type="ECO:0000259" key="2">
    <source>
        <dbReference type="Pfam" id="PF07992"/>
    </source>
</evidence>
<dbReference type="Pfam" id="PF17806">
    <property type="entry name" value="SO_alpha_A3"/>
    <property type="match status" value="1"/>
</dbReference>